<evidence type="ECO:0000313" key="3">
    <source>
        <dbReference type="Proteomes" id="UP001501000"/>
    </source>
</evidence>
<dbReference type="InterPro" id="IPR046051">
    <property type="entry name" value="DUF6009"/>
</dbReference>
<evidence type="ECO:0000313" key="2">
    <source>
        <dbReference type="EMBL" id="GAA3912968.1"/>
    </source>
</evidence>
<gene>
    <name evidence="2" type="ORF">GCM10022244_23700</name>
</gene>
<reference evidence="3" key="1">
    <citation type="journal article" date="2019" name="Int. J. Syst. Evol. Microbiol.">
        <title>The Global Catalogue of Microorganisms (GCM) 10K type strain sequencing project: providing services to taxonomists for standard genome sequencing and annotation.</title>
        <authorList>
            <consortium name="The Broad Institute Genomics Platform"/>
            <consortium name="The Broad Institute Genome Sequencing Center for Infectious Disease"/>
            <person name="Wu L."/>
            <person name="Ma J."/>
        </authorList>
    </citation>
    <scope>NUCLEOTIDE SEQUENCE [LARGE SCALE GENOMIC DNA]</scope>
    <source>
        <strain evidence="3">JCM 16956</strain>
    </source>
</reference>
<proteinExistence type="predicted"/>
<accession>A0ABP7M325</accession>
<feature type="region of interest" description="Disordered" evidence="1">
    <location>
        <begin position="80"/>
        <end position="101"/>
    </location>
</feature>
<sequence>MLEDRAALEHEERIVWTEDVGDFDYVRQTVVRLSTTRQKPVGWNGTGRRVGYSVLKSDAPSGDTGRFVRRVFWVKDYDRSEQPDGTYKTSAPSEAVDPRTVAPGVLGELTERAWGGPLPD</sequence>
<dbReference type="Pfam" id="PF19472">
    <property type="entry name" value="DUF6009"/>
    <property type="match status" value="1"/>
</dbReference>
<organism evidence="2 3">
    <name type="scientific">Streptomyces gulbargensis</name>
    <dbReference type="NCBI Taxonomy" id="364901"/>
    <lineage>
        <taxon>Bacteria</taxon>
        <taxon>Bacillati</taxon>
        <taxon>Actinomycetota</taxon>
        <taxon>Actinomycetes</taxon>
        <taxon>Kitasatosporales</taxon>
        <taxon>Streptomycetaceae</taxon>
        <taxon>Streptomyces</taxon>
    </lineage>
</organism>
<keyword evidence="3" id="KW-1185">Reference proteome</keyword>
<evidence type="ECO:0000256" key="1">
    <source>
        <dbReference type="SAM" id="MobiDB-lite"/>
    </source>
</evidence>
<dbReference type="RefSeq" id="WP_345281493.1">
    <property type="nucleotide sequence ID" value="NZ_BAABAJ010000006.1"/>
</dbReference>
<dbReference type="Proteomes" id="UP001501000">
    <property type="component" value="Unassembled WGS sequence"/>
</dbReference>
<protein>
    <submittedName>
        <fullName evidence="2">DUF6009 family protein</fullName>
    </submittedName>
</protein>
<comment type="caution">
    <text evidence="2">The sequence shown here is derived from an EMBL/GenBank/DDBJ whole genome shotgun (WGS) entry which is preliminary data.</text>
</comment>
<dbReference type="EMBL" id="BAABAJ010000006">
    <property type="protein sequence ID" value="GAA3912968.1"/>
    <property type="molecule type" value="Genomic_DNA"/>
</dbReference>
<name>A0ABP7M325_9ACTN</name>